<dbReference type="PIRSF" id="PIRSF015625">
    <property type="entry name" value="VAC_I1L"/>
    <property type="match status" value="1"/>
</dbReference>
<dbReference type="RefSeq" id="YP_009480581.1">
    <property type="nucleotide sequence ID" value="NC_037656.1"/>
</dbReference>
<dbReference type="GeneID" id="36841040"/>
<organism evidence="4">
    <name type="scientific">Sea otter poxvirus</name>
    <dbReference type="NCBI Taxonomy" id="1416741"/>
    <lineage>
        <taxon>Viruses</taxon>
        <taxon>Varidnaviria</taxon>
        <taxon>Bamfordvirae</taxon>
        <taxon>Nucleocytoviricota</taxon>
        <taxon>Pokkesviricetes</taxon>
        <taxon>Chitovirales</taxon>
        <taxon>Poxviridae</taxon>
        <taxon>Chordopoxvirinae</taxon>
        <taxon>Mustelpoxvirus</taxon>
        <taxon>Mustelpoxvirus seaotterpox</taxon>
        <taxon>Sea otterpox virus</taxon>
    </lineage>
</organism>
<dbReference type="Pfam" id="PF03289">
    <property type="entry name" value="Pox_I1"/>
    <property type="match status" value="1"/>
</dbReference>
<name>A0A2U9QHL1_9POXV</name>
<dbReference type="InterPro" id="IPR004969">
    <property type="entry name" value="Poxvirus_I1"/>
</dbReference>
<keyword evidence="3 4" id="KW-0238">DNA-binding</keyword>
<keyword evidence="5" id="KW-1185">Reference proteome</keyword>
<dbReference type="OrthoDB" id="6253at10239"/>
<keyword evidence="2" id="KW-0946">Virion</keyword>
<reference evidence="4" key="1">
    <citation type="submission" date="2018-05" db="EMBL/GenBank/DDBJ databases">
        <title>Complete Genome Sequence of a Novel Sea Otter Poxvirus.</title>
        <authorList>
            <person name="Jacob J.M."/>
            <person name="Subramaniam K."/>
            <person name="Tu S.-L."/>
            <person name="Nielsen O."/>
            <person name="Tuomi P.A."/>
            <person name="Upton C."/>
            <person name="Waltzek T.B."/>
        </authorList>
    </citation>
    <scope>NUCLEOTIDE SEQUENCE [LARGE SCALE GENOMIC DNA]</scope>
    <source>
        <strain evidence="4">ELK</strain>
    </source>
</reference>
<dbReference type="EMBL" id="MH427217">
    <property type="protein sequence ID" value="AWU47088.1"/>
    <property type="molecule type" value="Genomic_DNA"/>
</dbReference>
<evidence type="ECO:0000256" key="3">
    <source>
        <dbReference type="ARBA" id="ARBA00023125"/>
    </source>
</evidence>
<accession>A0A2U9QHL1</accession>
<dbReference type="KEGG" id="vg:36841040"/>
<evidence type="ECO:0000256" key="1">
    <source>
        <dbReference type="ARBA" id="ARBA00004328"/>
    </source>
</evidence>
<evidence type="ECO:0000256" key="2">
    <source>
        <dbReference type="ARBA" id="ARBA00022844"/>
    </source>
</evidence>
<evidence type="ECO:0000313" key="5">
    <source>
        <dbReference type="Proteomes" id="UP000249273"/>
    </source>
</evidence>
<dbReference type="GO" id="GO:0044423">
    <property type="term" value="C:virion component"/>
    <property type="evidence" value="ECO:0007669"/>
    <property type="project" value="UniProtKB-KW"/>
</dbReference>
<evidence type="ECO:0000313" key="4">
    <source>
        <dbReference type="EMBL" id="AWU47088.1"/>
    </source>
</evidence>
<gene>
    <name evidence="4" type="primary">SOPV-ELK-043</name>
</gene>
<sequence length="310" mass="35781">MMADCDDKLVLNSISARILKTYLSNRISEIIDELVIRRPLAKKKSQLKRNEPRIPIDLINPQFVRKFKLCNYKSGILTSLITSLVENNYFTSSGKLDINNSAELVLTDIERKILDSICVSSSLYIDTSDVRVLSNRLKTPANIIEFNGHVYNIDNEHIEELINQMVEDDTIKIDDVCSVKDSVLIISDELLDVLRFRLFRAPQVKEGCITKTRLYDYFNRATKLDDQKIYVILKDQCIADRLCIETIKIGNFHYTKYSILANIISSNVDRCMKKFEDEFYEKIAEFVKENEKINVSRVIESLTIQSVTIS</sequence>
<comment type="subcellular location">
    <subcellularLocation>
        <location evidence="1">Virion</location>
    </subcellularLocation>
</comment>
<protein>
    <submittedName>
        <fullName evidence="4">DNA-binding core protein</fullName>
    </submittedName>
</protein>
<dbReference type="GO" id="GO:0003677">
    <property type="term" value="F:DNA binding"/>
    <property type="evidence" value="ECO:0007669"/>
    <property type="project" value="UniProtKB-KW"/>
</dbReference>
<proteinExistence type="predicted"/>
<dbReference type="Proteomes" id="UP000249273">
    <property type="component" value="Segment"/>
</dbReference>